<dbReference type="AlphaFoldDB" id="A0A6N3FCB3"/>
<dbReference type="Pfam" id="PF01497">
    <property type="entry name" value="Peripla_BP_2"/>
    <property type="match status" value="1"/>
</dbReference>
<protein>
    <submittedName>
        <fullName evidence="3">High-affinity heme uptake system protein IsdE</fullName>
    </submittedName>
</protein>
<dbReference type="PROSITE" id="PS50983">
    <property type="entry name" value="FE_B12_PBP"/>
    <property type="match status" value="1"/>
</dbReference>
<proteinExistence type="inferred from homology"/>
<dbReference type="InterPro" id="IPR050902">
    <property type="entry name" value="ABC_Transporter_SBP"/>
</dbReference>
<reference evidence="3" key="1">
    <citation type="submission" date="2019-11" db="EMBL/GenBank/DDBJ databases">
        <authorList>
            <person name="Feng L."/>
        </authorList>
    </citation>
    <scope>NUCLEOTIDE SEQUENCE</scope>
    <source>
        <strain evidence="3">VrattiLFYP33</strain>
    </source>
</reference>
<dbReference type="PANTHER" id="PTHR30535:SF34">
    <property type="entry name" value="MOLYBDATE-BINDING PROTEIN MOLA"/>
    <property type="match status" value="1"/>
</dbReference>
<evidence type="ECO:0000259" key="2">
    <source>
        <dbReference type="PROSITE" id="PS50983"/>
    </source>
</evidence>
<gene>
    <name evidence="3" type="primary">isdE_2</name>
    <name evidence="3" type="ORF">VRLFYP33_02261</name>
</gene>
<dbReference type="PANTHER" id="PTHR30535">
    <property type="entry name" value="VITAMIN B12-BINDING PROTEIN"/>
    <property type="match status" value="1"/>
</dbReference>
<organism evidence="3">
    <name type="scientific">Veillonella ratti</name>
    <dbReference type="NCBI Taxonomy" id="103892"/>
    <lineage>
        <taxon>Bacteria</taxon>
        <taxon>Bacillati</taxon>
        <taxon>Bacillota</taxon>
        <taxon>Negativicutes</taxon>
        <taxon>Veillonellales</taxon>
        <taxon>Veillonellaceae</taxon>
        <taxon>Veillonella</taxon>
    </lineage>
</organism>
<dbReference type="Gene3D" id="3.40.50.1980">
    <property type="entry name" value="Nitrogenase molybdenum iron protein domain"/>
    <property type="match status" value="2"/>
</dbReference>
<feature type="domain" description="Fe/B12 periplasmic-binding" evidence="2">
    <location>
        <begin position="54"/>
        <end position="308"/>
    </location>
</feature>
<dbReference type="PROSITE" id="PS51257">
    <property type="entry name" value="PROKAR_LIPOPROTEIN"/>
    <property type="match status" value="1"/>
</dbReference>
<comment type="similarity">
    <text evidence="1">Belongs to the bacterial solute-binding protein 8 family.</text>
</comment>
<dbReference type="GO" id="GO:0071281">
    <property type="term" value="P:cellular response to iron ion"/>
    <property type="evidence" value="ECO:0007669"/>
    <property type="project" value="TreeGrafter"/>
</dbReference>
<dbReference type="RefSeq" id="WP_021842470.1">
    <property type="nucleotide sequence ID" value="NZ_CACRUX010000098.1"/>
</dbReference>
<evidence type="ECO:0000256" key="1">
    <source>
        <dbReference type="ARBA" id="ARBA00008814"/>
    </source>
</evidence>
<name>A0A6N3FCB3_9FIRM</name>
<evidence type="ECO:0000313" key="3">
    <source>
        <dbReference type="EMBL" id="VYU49767.1"/>
    </source>
</evidence>
<accession>A0A6N3FCB3</accession>
<dbReference type="EMBL" id="CACRUX010000098">
    <property type="protein sequence ID" value="VYU49767.1"/>
    <property type="molecule type" value="Genomic_DNA"/>
</dbReference>
<sequence>MSVYKKLWFLFIFCLIVFSIVGCKTLDETKTLEGTHQIRDSTGAVVQVPDNPTRVVPIGVSTEDMVISLVGPQKIVALGNLPNNFPEESKQIKAKVKLNTEAVLALHPDLLIVPDWVDQEMVVTLRGLNVPVYVYKGPRTIDGSEKTILELADLLNQKSKGEAIVNSMQQRLVKVAAFTEQVKSRKIVGFYGVLGLTGGIGSTFDNMTQLINAANAAALLGLDISESGTREDLIRINPDVIIVPSNVYSFDQYKEIEVTSLYSDPALKDVKAVKNHQIYVIDARWIMSYSQFMINGIEELARVTYGYSAK</sequence>
<dbReference type="InterPro" id="IPR002491">
    <property type="entry name" value="ABC_transptr_periplasmic_BD"/>
</dbReference>
<dbReference type="SUPFAM" id="SSF53807">
    <property type="entry name" value="Helical backbone' metal receptor"/>
    <property type="match status" value="1"/>
</dbReference>